<evidence type="ECO:0000313" key="4">
    <source>
        <dbReference type="Proteomes" id="UP000019141"/>
    </source>
</evidence>
<accession>W4L678</accession>
<dbReference type="Pfam" id="PF13449">
    <property type="entry name" value="Phytase-like"/>
    <property type="match status" value="1"/>
</dbReference>
<keyword evidence="1" id="KW-0812">Transmembrane</keyword>
<evidence type="ECO:0000256" key="1">
    <source>
        <dbReference type="SAM" id="Phobius"/>
    </source>
</evidence>
<proteinExistence type="predicted"/>
<protein>
    <recommendedName>
        <fullName evidence="2">Phytase-like domain-containing protein</fullName>
    </recommendedName>
</protein>
<dbReference type="InterPro" id="IPR027372">
    <property type="entry name" value="Phytase-like_dom"/>
</dbReference>
<gene>
    <name evidence="3" type="ORF">ETSY1_39495</name>
</gene>
<feature type="transmembrane region" description="Helical" evidence="1">
    <location>
        <begin position="17"/>
        <end position="36"/>
    </location>
</feature>
<name>W4L678_ENTF1</name>
<dbReference type="InterPro" id="IPR014567">
    <property type="entry name" value="UCP031900"/>
</dbReference>
<dbReference type="PIRSF" id="PIRSF031900">
    <property type="entry name" value="UCP031900"/>
    <property type="match status" value="1"/>
</dbReference>
<evidence type="ECO:0000259" key="2">
    <source>
        <dbReference type="Pfam" id="PF13449"/>
    </source>
</evidence>
<keyword evidence="1" id="KW-1133">Transmembrane helix</keyword>
<dbReference type="AlphaFoldDB" id="W4L678"/>
<organism evidence="3 4">
    <name type="scientific">Entotheonella factor</name>
    <dbReference type="NCBI Taxonomy" id="1429438"/>
    <lineage>
        <taxon>Bacteria</taxon>
        <taxon>Pseudomonadati</taxon>
        <taxon>Nitrospinota/Tectimicrobiota group</taxon>
        <taxon>Candidatus Tectimicrobiota</taxon>
        <taxon>Candidatus Entotheonellia</taxon>
        <taxon>Candidatus Entotheonellales</taxon>
        <taxon>Candidatus Entotheonellaceae</taxon>
        <taxon>Candidatus Entotheonella</taxon>
    </lineage>
</organism>
<keyword evidence="4" id="KW-1185">Reference proteome</keyword>
<keyword evidence="1" id="KW-0472">Membrane</keyword>
<reference evidence="3 4" key="1">
    <citation type="journal article" date="2014" name="Nature">
        <title>An environmental bacterial taxon with a large and distinct metabolic repertoire.</title>
        <authorList>
            <person name="Wilson M.C."/>
            <person name="Mori T."/>
            <person name="Ruckert C."/>
            <person name="Uria A.R."/>
            <person name="Helf M.J."/>
            <person name="Takada K."/>
            <person name="Gernert C."/>
            <person name="Steffens U.A."/>
            <person name="Heycke N."/>
            <person name="Schmitt S."/>
            <person name="Rinke C."/>
            <person name="Helfrich E.J."/>
            <person name="Brachmann A.O."/>
            <person name="Gurgui C."/>
            <person name="Wakimoto T."/>
            <person name="Kracht M."/>
            <person name="Crusemann M."/>
            <person name="Hentschel U."/>
            <person name="Abe I."/>
            <person name="Matsunaga S."/>
            <person name="Kalinowski J."/>
            <person name="Takeyama H."/>
            <person name="Piel J."/>
        </authorList>
    </citation>
    <scope>NUCLEOTIDE SEQUENCE [LARGE SCALE GENOMIC DNA]</scope>
    <source>
        <strain evidence="4">TSY1</strain>
    </source>
</reference>
<dbReference type="EMBL" id="AZHW01001247">
    <property type="protein sequence ID" value="ETW93379.1"/>
    <property type="molecule type" value="Genomic_DNA"/>
</dbReference>
<dbReference type="HOGENOM" id="CLU_059147_0_0_7"/>
<evidence type="ECO:0000313" key="3">
    <source>
        <dbReference type="EMBL" id="ETW93379.1"/>
    </source>
</evidence>
<dbReference type="Proteomes" id="UP000019141">
    <property type="component" value="Unassembled WGS sequence"/>
</dbReference>
<sequence>MANLVIAWTKTIRVRRVLSWVVIVGLLGGCMVHTTGSESLRVQAKAVALDPEQPERTRFGALTLLSSFVLQADDKRFGGLSGVDLDASGDTLFAVSDRGYGLSARLIHDKTGRLTGADHWSIAPLKTPSGKQVRRRMIDAEAIVQERDGAWLVAFENRHRIWRYPPSPAPFAALPEPVQVPGVLSQAPRNGGVESMTRLPDGRLFVLTEEFENAGGSLKGWLISEARTVEVSYLASDGFSPTDLAALSQGDVLVLERRFRRTSGVAIRLRRIPGSQLQPGARLHGRELVSLHMPLVIDNFEGLAVRESPQGEILLYLISDDNFKFFQQTLLFQFRLDLSDP</sequence>
<dbReference type="SUPFAM" id="SSF50956">
    <property type="entry name" value="Thermostable phytase (3-phytase)"/>
    <property type="match status" value="1"/>
</dbReference>
<comment type="caution">
    <text evidence="3">The sequence shown here is derived from an EMBL/GenBank/DDBJ whole genome shotgun (WGS) entry which is preliminary data.</text>
</comment>
<feature type="domain" description="Phytase-like" evidence="2">
    <location>
        <begin position="76"/>
        <end position="323"/>
    </location>
</feature>